<evidence type="ECO:0000256" key="2">
    <source>
        <dbReference type="ARBA" id="ARBA00010231"/>
    </source>
</evidence>
<evidence type="ECO:0000256" key="6">
    <source>
        <dbReference type="ARBA" id="ARBA00023235"/>
    </source>
</evidence>
<evidence type="ECO:0000313" key="10">
    <source>
        <dbReference type="EMBL" id="QDU22735.1"/>
    </source>
</evidence>
<dbReference type="Pfam" id="PF02878">
    <property type="entry name" value="PGM_PMM_I"/>
    <property type="match status" value="1"/>
</dbReference>
<accession>A0A517XYZ8</accession>
<protein>
    <submittedName>
        <fullName evidence="10">Phosphoglucomutase</fullName>
        <ecNumber evidence="10">5.4.2.2</ecNumber>
    </submittedName>
</protein>
<evidence type="ECO:0000259" key="9">
    <source>
        <dbReference type="Pfam" id="PF02880"/>
    </source>
</evidence>
<dbReference type="PANTHER" id="PTHR45745">
    <property type="entry name" value="PHOSPHOMANNOMUTASE 45A"/>
    <property type="match status" value="1"/>
</dbReference>
<dbReference type="RefSeq" id="WP_145242713.1">
    <property type="nucleotide sequence ID" value="NZ_CP036273.1"/>
</dbReference>
<dbReference type="KEGG" id="uli:ETAA1_47210"/>
<keyword evidence="3" id="KW-0597">Phosphoprotein</keyword>
<dbReference type="Proteomes" id="UP000319576">
    <property type="component" value="Chromosome"/>
</dbReference>
<sequence>MDLPASARLGFASVDADSALKDKALVNLITWLTHRDFSGYLPQLQWLVESAKWSVLVDSFYQVMPFGTGGRRGSVGIGPNRMNLWTLGASVQGHCEYLKQRFPGVGPLQVVLAFDVRQFEDKRGVYNRDLPNPVLHLSSREFCQYAAGVYAANGIVAHILPPDSPRYTPTPELSFSIRYLRAHGGLNMTASHNPPDDNGSKFYDERGAQPVPPEDQLMSEFVGRVTNIKHLPWADAVRTGKVKFLEDAPHRAYIELCRRQSLVPPPKRDEMRVVFTPLHGCGWFCAGETLEAQGFAPIQVPEQQTPDGQFPNVTKTPNPEIPECMDRAEAKAKEKNADLVLATDPDADRIGGMASTSPAGGGTFRAITGNEIAALLTHFKLAQLSRSGSLPANPIVVTTEVTTGQITRIGRHFGAQVVADLLVGFKYHADVLWQLESTGRYGDVTGTPDDFVIGTEESHGILATAGIRDKDSACAVLLMAEAALVQKRAGRTLVDYLDDLNRQFGYFRNEVLNIVMTGLEGKQNMAKMLDTLRASPPREIGGLAVTGFEDLRDENGRMGLFKGDTDKAARNFLIFRMAGQGGLAAKVSLRPSGTEPKAKAYLEVSTDPRRAGTTDAEWAALTAAADVQVQKLATAFLATALATVGQTPTPGADKLSR</sequence>
<dbReference type="PANTHER" id="PTHR45745:SF1">
    <property type="entry name" value="PHOSPHOGLUCOMUTASE 2B-RELATED"/>
    <property type="match status" value="1"/>
</dbReference>
<dbReference type="GO" id="GO:0000287">
    <property type="term" value="F:magnesium ion binding"/>
    <property type="evidence" value="ECO:0007669"/>
    <property type="project" value="InterPro"/>
</dbReference>
<gene>
    <name evidence="10" type="primary">pgcA</name>
    <name evidence="10" type="ORF">ETAA1_47210</name>
</gene>
<evidence type="ECO:0000256" key="1">
    <source>
        <dbReference type="ARBA" id="ARBA00001946"/>
    </source>
</evidence>
<dbReference type="EMBL" id="CP036273">
    <property type="protein sequence ID" value="QDU22735.1"/>
    <property type="molecule type" value="Genomic_DNA"/>
</dbReference>
<comment type="cofactor">
    <cofactor evidence="1">
        <name>Mg(2+)</name>
        <dbReference type="ChEBI" id="CHEBI:18420"/>
    </cofactor>
</comment>
<dbReference type="EC" id="5.4.2.2" evidence="10"/>
<comment type="similarity">
    <text evidence="2">Belongs to the phosphohexose mutase family.</text>
</comment>
<feature type="domain" description="Alpha-D-phosphohexomutase alpha/beta/alpha" evidence="7">
    <location>
        <begin position="136"/>
        <end position="217"/>
    </location>
</feature>
<dbReference type="InterPro" id="IPR005844">
    <property type="entry name" value="A-D-PHexomutase_a/b/a-I"/>
</dbReference>
<keyword evidence="6 10" id="KW-0413">Isomerase</keyword>
<dbReference type="InterPro" id="IPR016055">
    <property type="entry name" value="A-D-PHexomutase_a/b/a-I/II/III"/>
</dbReference>
<evidence type="ECO:0000313" key="11">
    <source>
        <dbReference type="Proteomes" id="UP000319576"/>
    </source>
</evidence>
<dbReference type="Gene3D" id="3.40.120.10">
    <property type="entry name" value="Alpha-D-Glucose-1,6-Bisphosphate, subunit A, domain 3"/>
    <property type="match status" value="3"/>
</dbReference>
<evidence type="ECO:0000259" key="8">
    <source>
        <dbReference type="Pfam" id="PF02879"/>
    </source>
</evidence>
<dbReference type="PROSITE" id="PS00710">
    <property type="entry name" value="PGM_PMM"/>
    <property type="match status" value="1"/>
</dbReference>
<keyword evidence="11" id="KW-1185">Reference proteome</keyword>
<evidence type="ECO:0000256" key="5">
    <source>
        <dbReference type="ARBA" id="ARBA00022842"/>
    </source>
</evidence>
<dbReference type="InterPro" id="IPR005845">
    <property type="entry name" value="A-D-PHexomutase_a/b/a-II"/>
</dbReference>
<dbReference type="Pfam" id="PF02879">
    <property type="entry name" value="PGM_PMM_II"/>
    <property type="match status" value="1"/>
</dbReference>
<dbReference type="InterPro" id="IPR005846">
    <property type="entry name" value="A-D-PHexomutase_a/b/a-III"/>
</dbReference>
<dbReference type="PRINTS" id="PR00509">
    <property type="entry name" value="PGMPMM"/>
</dbReference>
<dbReference type="SUPFAM" id="SSF53738">
    <property type="entry name" value="Phosphoglucomutase, first 3 domains"/>
    <property type="match status" value="3"/>
</dbReference>
<dbReference type="AlphaFoldDB" id="A0A517XYZ8"/>
<dbReference type="GO" id="GO:0005975">
    <property type="term" value="P:carbohydrate metabolic process"/>
    <property type="evidence" value="ECO:0007669"/>
    <property type="project" value="InterPro"/>
</dbReference>
<dbReference type="GO" id="GO:0008973">
    <property type="term" value="F:phosphopentomutase activity"/>
    <property type="evidence" value="ECO:0007669"/>
    <property type="project" value="TreeGrafter"/>
</dbReference>
<feature type="domain" description="Alpha-D-phosphohexomutase alpha/beta/alpha" evidence="8">
    <location>
        <begin position="253"/>
        <end position="351"/>
    </location>
</feature>
<feature type="domain" description="Alpha-D-phosphohexomutase alpha/beta/alpha" evidence="9">
    <location>
        <begin position="369"/>
        <end position="499"/>
    </location>
</feature>
<keyword evidence="4" id="KW-0479">Metal-binding</keyword>
<dbReference type="OrthoDB" id="9806956at2"/>
<name>A0A517XYZ8_9BACT</name>
<evidence type="ECO:0000256" key="3">
    <source>
        <dbReference type="ARBA" id="ARBA00022553"/>
    </source>
</evidence>
<reference evidence="10 11" key="1">
    <citation type="submission" date="2019-02" db="EMBL/GenBank/DDBJ databases">
        <title>Deep-cultivation of Planctomycetes and their phenomic and genomic characterization uncovers novel biology.</title>
        <authorList>
            <person name="Wiegand S."/>
            <person name="Jogler M."/>
            <person name="Boedeker C."/>
            <person name="Pinto D."/>
            <person name="Vollmers J."/>
            <person name="Rivas-Marin E."/>
            <person name="Kohn T."/>
            <person name="Peeters S.H."/>
            <person name="Heuer A."/>
            <person name="Rast P."/>
            <person name="Oberbeckmann S."/>
            <person name="Bunk B."/>
            <person name="Jeske O."/>
            <person name="Meyerdierks A."/>
            <person name="Storesund J.E."/>
            <person name="Kallscheuer N."/>
            <person name="Luecker S."/>
            <person name="Lage O.M."/>
            <person name="Pohl T."/>
            <person name="Merkel B.J."/>
            <person name="Hornburger P."/>
            <person name="Mueller R.-W."/>
            <person name="Bruemmer F."/>
            <person name="Labrenz M."/>
            <person name="Spormann A.M."/>
            <person name="Op den Camp H."/>
            <person name="Overmann J."/>
            <person name="Amann R."/>
            <person name="Jetten M.S.M."/>
            <person name="Mascher T."/>
            <person name="Medema M.H."/>
            <person name="Devos D.P."/>
            <person name="Kaster A.-K."/>
            <person name="Ovreas L."/>
            <person name="Rohde M."/>
            <person name="Galperin M.Y."/>
            <person name="Jogler C."/>
        </authorList>
    </citation>
    <scope>NUCLEOTIDE SEQUENCE [LARGE SCALE GENOMIC DNA]</scope>
    <source>
        <strain evidence="10 11">ETA_A1</strain>
    </source>
</reference>
<organism evidence="10 11">
    <name type="scientific">Urbifossiella limnaea</name>
    <dbReference type="NCBI Taxonomy" id="2528023"/>
    <lineage>
        <taxon>Bacteria</taxon>
        <taxon>Pseudomonadati</taxon>
        <taxon>Planctomycetota</taxon>
        <taxon>Planctomycetia</taxon>
        <taxon>Gemmatales</taxon>
        <taxon>Gemmataceae</taxon>
        <taxon>Urbifossiella</taxon>
    </lineage>
</organism>
<dbReference type="InterPro" id="IPR016066">
    <property type="entry name" value="A-D-PHexomutase_CS"/>
</dbReference>
<evidence type="ECO:0000259" key="7">
    <source>
        <dbReference type="Pfam" id="PF02878"/>
    </source>
</evidence>
<dbReference type="GO" id="GO:0006166">
    <property type="term" value="P:purine ribonucleoside salvage"/>
    <property type="evidence" value="ECO:0007669"/>
    <property type="project" value="TreeGrafter"/>
</dbReference>
<dbReference type="Pfam" id="PF02880">
    <property type="entry name" value="PGM_PMM_III"/>
    <property type="match status" value="1"/>
</dbReference>
<dbReference type="InterPro" id="IPR005841">
    <property type="entry name" value="Alpha-D-phosphohexomutase_SF"/>
</dbReference>
<dbReference type="InterPro" id="IPR036900">
    <property type="entry name" value="A-D-PHexomutase_C_sf"/>
</dbReference>
<dbReference type="GO" id="GO:0004614">
    <property type="term" value="F:phosphoglucomutase activity"/>
    <property type="evidence" value="ECO:0007669"/>
    <property type="project" value="UniProtKB-EC"/>
</dbReference>
<evidence type="ECO:0000256" key="4">
    <source>
        <dbReference type="ARBA" id="ARBA00022723"/>
    </source>
</evidence>
<proteinExistence type="inferred from homology"/>
<dbReference type="SUPFAM" id="SSF55957">
    <property type="entry name" value="Phosphoglucomutase, C-terminal domain"/>
    <property type="match status" value="1"/>
</dbReference>
<dbReference type="CDD" id="cd05799">
    <property type="entry name" value="PGM2"/>
    <property type="match status" value="1"/>
</dbReference>
<keyword evidence="5" id="KW-0460">Magnesium</keyword>